<evidence type="ECO:0000313" key="1">
    <source>
        <dbReference type="EMBL" id="PUZ71948.1"/>
    </source>
</evidence>
<dbReference type="AlphaFoldDB" id="A0A2T7EVW4"/>
<proteinExistence type="predicted"/>
<keyword evidence="2" id="KW-1185">Reference proteome</keyword>
<dbReference type="PANTHER" id="PTHR35360:SF3">
    <property type="entry name" value="OS07G0492700 PROTEIN"/>
    <property type="match status" value="1"/>
</dbReference>
<accession>A0A2T7EVW4</accession>
<evidence type="ECO:0000313" key="2">
    <source>
        <dbReference type="Proteomes" id="UP000244336"/>
    </source>
</evidence>
<dbReference type="Gramene" id="PUZ71948">
    <property type="protein sequence ID" value="PUZ71948"/>
    <property type="gene ID" value="GQ55_2G354600"/>
</dbReference>
<dbReference type="OrthoDB" id="696348at2759"/>
<dbReference type="PANTHER" id="PTHR35360">
    <property type="entry name" value="OS01G0324125 PROTEIN-RELATED"/>
    <property type="match status" value="1"/>
</dbReference>
<sequence length="220" mass="24590">MASTMAIEGKHRQVYESFHGPGTFPDNCKAAEGWEDKLLEACKRQGIWKEGEEEGAVMGDVLKKTMDLGGVRTTSTLGQGLLGLRESEKHSGDGLTPERVAELLDQGPCIGRLWICPRYFHFDAAKNNDRVYRGCGRDKGARAKSKRRYGNRQNGSHVVVCFQYRFCGEQMHVLVLDNHEEDGPERWIDAEELDALFTLKVDCLCGSPDHYHDAGTSLVT</sequence>
<reference evidence="1 2" key="1">
    <citation type="submission" date="2018-04" db="EMBL/GenBank/DDBJ databases">
        <title>WGS assembly of Panicum hallii var. hallii HAL2.</title>
        <authorList>
            <person name="Lovell J."/>
            <person name="Jenkins J."/>
            <person name="Lowry D."/>
            <person name="Mamidi S."/>
            <person name="Sreedasyam A."/>
            <person name="Weng X."/>
            <person name="Barry K."/>
            <person name="Bonette J."/>
            <person name="Campitelli B."/>
            <person name="Daum C."/>
            <person name="Gordon S."/>
            <person name="Gould B."/>
            <person name="Lipzen A."/>
            <person name="MacQueen A."/>
            <person name="Palacio-Mejia J."/>
            <person name="Plott C."/>
            <person name="Shakirov E."/>
            <person name="Shu S."/>
            <person name="Yoshinaga Y."/>
            <person name="Zane M."/>
            <person name="Rokhsar D."/>
            <person name="Grimwood J."/>
            <person name="Schmutz J."/>
            <person name="Juenger T."/>
        </authorList>
    </citation>
    <scope>NUCLEOTIDE SEQUENCE [LARGE SCALE GENOMIC DNA]</scope>
    <source>
        <strain evidence="2">cv. HAL2</strain>
    </source>
</reference>
<protein>
    <submittedName>
        <fullName evidence="1">Uncharacterized protein</fullName>
    </submittedName>
</protein>
<gene>
    <name evidence="1" type="ORF">GQ55_2G354600</name>
</gene>
<name>A0A2T7EVW4_9POAL</name>
<dbReference type="Proteomes" id="UP000244336">
    <property type="component" value="Chromosome 2"/>
</dbReference>
<organism evidence="1 2">
    <name type="scientific">Panicum hallii var. hallii</name>
    <dbReference type="NCBI Taxonomy" id="1504633"/>
    <lineage>
        <taxon>Eukaryota</taxon>
        <taxon>Viridiplantae</taxon>
        <taxon>Streptophyta</taxon>
        <taxon>Embryophyta</taxon>
        <taxon>Tracheophyta</taxon>
        <taxon>Spermatophyta</taxon>
        <taxon>Magnoliopsida</taxon>
        <taxon>Liliopsida</taxon>
        <taxon>Poales</taxon>
        <taxon>Poaceae</taxon>
        <taxon>PACMAD clade</taxon>
        <taxon>Panicoideae</taxon>
        <taxon>Panicodae</taxon>
        <taxon>Paniceae</taxon>
        <taxon>Panicinae</taxon>
        <taxon>Panicum</taxon>
        <taxon>Panicum sect. Panicum</taxon>
    </lineage>
</organism>
<dbReference type="EMBL" id="CM009750">
    <property type="protein sequence ID" value="PUZ71948.1"/>
    <property type="molecule type" value="Genomic_DNA"/>
</dbReference>